<feature type="transmembrane region" description="Helical" evidence="1">
    <location>
        <begin position="75"/>
        <end position="93"/>
    </location>
</feature>
<feature type="domain" description="Phosphatidic acid phosphatase type 2/haloperoxidase" evidence="2">
    <location>
        <begin position="75"/>
        <end position="188"/>
    </location>
</feature>
<sequence>MKNGAATAWRWGPPLFALLTLIAVYASGSNRAIFLFFNHFSVYSGDALWARITVFGDTAVILAVLLPWWRKRPDLVWAALLAALLATLWTHGLKHLADVPRPPAVLDASSFHVIGPAHRAGSFPSGHSTAIFTLVGVMVLTAIAGWQRWALLAFALLVAVSRSVVGVHWPLDLLGGMLGGWLSALGGVWLARRWPWERRLFVRWLSAAIPAIAAALLLVGYKTGYEDAALMQQGVGAVCLALWGWGWVSRRKMLAR</sequence>
<keyword evidence="1" id="KW-1133">Transmembrane helix</keyword>
<gene>
    <name evidence="3" type="ORF">SKTS_20670</name>
</gene>
<dbReference type="Proteomes" id="UP000502260">
    <property type="component" value="Chromosome"/>
</dbReference>
<dbReference type="InterPro" id="IPR036938">
    <property type="entry name" value="PAP2/HPO_sf"/>
</dbReference>
<dbReference type="PANTHER" id="PTHR14969:SF13">
    <property type="entry name" value="AT30094P"/>
    <property type="match status" value="1"/>
</dbReference>
<feature type="transmembrane region" description="Helical" evidence="1">
    <location>
        <begin position="200"/>
        <end position="218"/>
    </location>
</feature>
<evidence type="ECO:0000259" key="2">
    <source>
        <dbReference type="SMART" id="SM00014"/>
    </source>
</evidence>
<feature type="transmembrane region" description="Helical" evidence="1">
    <location>
        <begin position="149"/>
        <end position="167"/>
    </location>
</feature>
<dbReference type="RefSeq" id="WP_173064338.1">
    <property type="nucleotide sequence ID" value="NZ_AP022853.1"/>
</dbReference>
<feature type="transmembrane region" description="Helical" evidence="1">
    <location>
        <begin position="173"/>
        <end position="191"/>
    </location>
</feature>
<keyword evidence="4" id="KW-1185">Reference proteome</keyword>
<dbReference type="SMART" id="SM00014">
    <property type="entry name" value="acidPPc"/>
    <property type="match status" value="1"/>
</dbReference>
<dbReference type="SUPFAM" id="SSF48317">
    <property type="entry name" value="Acid phosphatase/Vanadium-dependent haloperoxidase"/>
    <property type="match status" value="1"/>
</dbReference>
<keyword evidence="1" id="KW-0472">Membrane</keyword>
<accession>A0A6F8VDF3</accession>
<feature type="transmembrane region" description="Helical" evidence="1">
    <location>
        <begin position="126"/>
        <end position="144"/>
    </location>
</feature>
<feature type="transmembrane region" description="Helical" evidence="1">
    <location>
        <begin position="47"/>
        <end position="68"/>
    </location>
</feature>
<evidence type="ECO:0000313" key="4">
    <source>
        <dbReference type="Proteomes" id="UP000502260"/>
    </source>
</evidence>
<keyword evidence="1" id="KW-0812">Transmembrane</keyword>
<dbReference type="Gene3D" id="1.20.144.10">
    <property type="entry name" value="Phosphatidic acid phosphatase type 2/haloperoxidase"/>
    <property type="match status" value="1"/>
</dbReference>
<feature type="transmembrane region" description="Helical" evidence="1">
    <location>
        <begin position="230"/>
        <end position="248"/>
    </location>
</feature>
<dbReference type="Pfam" id="PF01569">
    <property type="entry name" value="PAP2"/>
    <property type="match status" value="1"/>
</dbReference>
<dbReference type="EMBL" id="AP022853">
    <property type="protein sequence ID" value="BCB27181.1"/>
    <property type="molecule type" value="Genomic_DNA"/>
</dbReference>
<name>A0A6F8VDF3_9PROT</name>
<proteinExistence type="predicted"/>
<dbReference type="PANTHER" id="PTHR14969">
    <property type="entry name" value="SPHINGOSINE-1-PHOSPHATE PHOSPHOHYDROLASE"/>
    <property type="match status" value="1"/>
</dbReference>
<organism evidence="3 4">
    <name type="scientific">Sulfurimicrobium lacus</name>
    <dbReference type="NCBI Taxonomy" id="2715678"/>
    <lineage>
        <taxon>Bacteria</taxon>
        <taxon>Pseudomonadati</taxon>
        <taxon>Pseudomonadota</taxon>
        <taxon>Betaproteobacteria</taxon>
        <taxon>Nitrosomonadales</taxon>
        <taxon>Sulfuricellaceae</taxon>
        <taxon>Sulfurimicrobium</taxon>
    </lineage>
</organism>
<dbReference type="KEGG" id="slac:SKTS_20670"/>
<evidence type="ECO:0000313" key="3">
    <source>
        <dbReference type="EMBL" id="BCB27181.1"/>
    </source>
</evidence>
<protein>
    <recommendedName>
        <fullName evidence="2">Phosphatidic acid phosphatase type 2/haloperoxidase domain-containing protein</fullName>
    </recommendedName>
</protein>
<evidence type="ECO:0000256" key="1">
    <source>
        <dbReference type="SAM" id="Phobius"/>
    </source>
</evidence>
<reference evidence="4" key="1">
    <citation type="submission" date="2020-03" db="EMBL/GenBank/DDBJ databases">
        <title>Complete genome sequence of sulfur-oxidizing bacterium skT11.</title>
        <authorList>
            <person name="Kanda M."/>
            <person name="Kojima H."/>
            <person name="Fukui M."/>
        </authorList>
    </citation>
    <scope>NUCLEOTIDE SEQUENCE [LARGE SCALE GENOMIC DNA]</scope>
    <source>
        <strain evidence="4">skT11</strain>
    </source>
</reference>
<dbReference type="InterPro" id="IPR000326">
    <property type="entry name" value="PAP2/HPO"/>
</dbReference>
<dbReference type="AlphaFoldDB" id="A0A6F8VDF3"/>